<organism evidence="1 2">
    <name type="scientific">Faecalibacterium prausnitzii</name>
    <dbReference type="NCBI Taxonomy" id="853"/>
    <lineage>
        <taxon>Bacteria</taxon>
        <taxon>Bacillati</taxon>
        <taxon>Bacillota</taxon>
        <taxon>Clostridia</taxon>
        <taxon>Eubacteriales</taxon>
        <taxon>Oscillospiraceae</taxon>
        <taxon>Faecalibacterium</taxon>
    </lineage>
</organism>
<dbReference type="GO" id="GO:0004519">
    <property type="term" value="F:endonuclease activity"/>
    <property type="evidence" value="ECO:0007669"/>
    <property type="project" value="UniProtKB-KW"/>
</dbReference>
<comment type="caution">
    <text evidence="1">The sequence shown here is derived from an EMBL/GenBank/DDBJ whole genome shotgun (WGS) entry which is preliminary data.</text>
</comment>
<gene>
    <name evidence="1" type="ORF">DW855_14115</name>
</gene>
<name>A0A3E2VUW9_9FIRM</name>
<accession>A0A3E2VUW9</accession>
<evidence type="ECO:0000313" key="1">
    <source>
        <dbReference type="EMBL" id="RGC14545.1"/>
    </source>
</evidence>
<keyword evidence="1" id="KW-0540">Nuclease</keyword>
<evidence type="ECO:0000313" key="2">
    <source>
        <dbReference type="Proteomes" id="UP000260733"/>
    </source>
</evidence>
<dbReference type="AlphaFoldDB" id="A0A3E2VUW9"/>
<dbReference type="EMBL" id="QVFB01000048">
    <property type="protein sequence ID" value="RGC14545.1"/>
    <property type="molecule type" value="Genomic_DNA"/>
</dbReference>
<reference evidence="1 2" key="1">
    <citation type="submission" date="2018-08" db="EMBL/GenBank/DDBJ databases">
        <title>A genome reference for cultivated species of the human gut microbiota.</title>
        <authorList>
            <person name="Zou Y."/>
            <person name="Xue W."/>
            <person name="Luo G."/>
        </authorList>
    </citation>
    <scope>NUCLEOTIDE SEQUENCE [LARGE SCALE GENOMIC DNA]</scope>
    <source>
        <strain evidence="1 2">AM37-13AC</strain>
    </source>
</reference>
<keyword evidence="1" id="KW-0378">Hydrolase</keyword>
<feature type="non-terminal residue" evidence="1">
    <location>
        <position position="1"/>
    </location>
</feature>
<sequence>QNQFAAFVAEVDKSKVEVQKALDQTQLLFDSLMQQYFG</sequence>
<proteinExistence type="predicted"/>
<protein>
    <submittedName>
        <fullName evidence="1">Restriction endonuclease subunit S</fullName>
    </submittedName>
</protein>
<keyword evidence="1" id="KW-0255">Endonuclease</keyword>
<dbReference type="Proteomes" id="UP000260733">
    <property type="component" value="Unassembled WGS sequence"/>
</dbReference>